<dbReference type="AlphaFoldDB" id="A0A8H4RHV6"/>
<accession>A0A8H4RHV6</accession>
<dbReference type="Gene3D" id="3.40.630.10">
    <property type="entry name" value="Zn peptidases"/>
    <property type="match status" value="1"/>
</dbReference>
<dbReference type="OrthoDB" id="5841748at2759"/>
<feature type="compositionally biased region" description="Basic and acidic residues" evidence="2">
    <location>
        <begin position="1"/>
        <end position="10"/>
    </location>
</feature>
<keyword evidence="3" id="KW-0812">Transmembrane</keyword>
<dbReference type="PANTHER" id="PTHR10404">
    <property type="entry name" value="N-ACETYLATED-ALPHA-LINKED ACIDIC DIPEPTIDASE"/>
    <property type="match status" value="1"/>
</dbReference>
<evidence type="ECO:0008006" key="9">
    <source>
        <dbReference type="Google" id="ProtNLM"/>
    </source>
</evidence>
<dbReference type="FunFam" id="3.40.630.10:FF:000101">
    <property type="entry name" value="N-acetylated alpha-linked acidic dipeptidase like 1"/>
    <property type="match status" value="1"/>
</dbReference>
<dbReference type="EMBL" id="JAAMPI010000558">
    <property type="protein sequence ID" value="KAF4630365.1"/>
    <property type="molecule type" value="Genomic_DNA"/>
</dbReference>
<dbReference type="Pfam" id="PF04253">
    <property type="entry name" value="TFR_dimer"/>
    <property type="match status" value="1"/>
</dbReference>
<dbReference type="InterPro" id="IPR046450">
    <property type="entry name" value="PA_dom_sf"/>
</dbReference>
<evidence type="ECO:0000313" key="8">
    <source>
        <dbReference type="Proteomes" id="UP000566819"/>
    </source>
</evidence>
<dbReference type="Proteomes" id="UP000566819">
    <property type="component" value="Unassembled WGS sequence"/>
</dbReference>
<keyword evidence="8" id="KW-1185">Reference proteome</keyword>
<evidence type="ECO:0000259" key="5">
    <source>
        <dbReference type="Pfam" id="PF04253"/>
    </source>
</evidence>
<dbReference type="SUPFAM" id="SSF52025">
    <property type="entry name" value="PA domain"/>
    <property type="match status" value="1"/>
</dbReference>
<dbReference type="InterPro" id="IPR036757">
    <property type="entry name" value="TFR-like_dimer_dom_sf"/>
</dbReference>
<dbReference type="Gene3D" id="1.20.930.40">
    <property type="entry name" value="Transferrin receptor-like, dimerisation domain"/>
    <property type="match status" value="1"/>
</dbReference>
<sequence length="905" mass="100177">MPDEKPHKYEPLPIPTYEEAIGSSSRTPTPNSTSNEVAIPAEREGLLGSELGGRIPVPTRRAGYRPPPSVEDASGRDSEEHDTFLGQHVSPRGSEDSEEGMVRREIEEMDIDDAPHRTTQSAWGKRISSLSQSLSSIQLPFQWKWKWKINLHIPEGLSSRIGWPRIDANFCIVLGRCFAVLLVMGVVYLLFMSGLFSNAAQRMAGQMFDPESVRIHVQTFADAGRIEDHLKVITQTDHLAGTEGDYALAQYVEAFFISNGLEDVRKDEFGVYLNYPKAGGRKVEILGDDGKVTWSAKIEEDAVYPERQETPVFHGHSRSGDVTGPIIFANYGSREDFKRLYDSGIETKGAIALVRYGGSQGDRALKVKAAEMVGFVGCIIYSDPADDGFVKGEVAPNGKYMPEDGVQRGAVSLMSWVVGDVLTPGYASTKGAKRISIDDNPGLVNIPSIPMSWGDAQNLLKAIQGFGQACPDEWKGGVPNVEYWSGNLSSPKVHLVNDQDEVDEQPIWNVMGKITGVEQKEKSIIVGNHRDAWVYGAVDPGSGTAVMLEVVHIFGELMSNGWRPLRTIEFASWDGEEYNLIGSTEYVENNMDRLRADAFAYLNVDVAVGGGNFRAAGSPVFRKSLLRVLKRTTDPHLNVTLHELWDKRGGQLDGLGAGSDYVAFQDMAGTSSLDFGFEGDFPYHSARDNLEWMSTICDPGFQYHKVMAQIWALLILEYADRLVLPFDISAYSASLTAWSMGLDNWASNMGANQDGNPKWSTEPLREAVLEFANNARKFEEWEEEWDKVVLGAGGFESAILAAHRKSHNTRMANFETHLLDLEEGGGVSVLISHFRNISNKNQIPNRTQFKHVVFGPQLWSGYDEAFFPAIRDAVEAKEWDLAQKQVEKTASIIKNASNKLVGAFM</sequence>
<dbReference type="PANTHER" id="PTHR10404:SF71">
    <property type="entry name" value="CARBOXYPEPTIDASE TRE2, PUTATIVE (AFU_ORTHOLOGUE AFUA_3G10650)-RELATED"/>
    <property type="match status" value="1"/>
</dbReference>
<name>A0A8H4RHV6_9HELO</name>
<feature type="domain" description="Peptidase M28" evidence="6">
    <location>
        <begin position="509"/>
        <end position="691"/>
    </location>
</feature>
<comment type="caution">
    <text evidence="7">The sequence shown here is derived from an EMBL/GenBank/DDBJ whole genome shotgun (WGS) entry which is preliminary data.</text>
</comment>
<dbReference type="Pfam" id="PF02225">
    <property type="entry name" value="PA"/>
    <property type="match status" value="1"/>
</dbReference>
<dbReference type="GO" id="GO:0004180">
    <property type="term" value="F:carboxypeptidase activity"/>
    <property type="evidence" value="ECO:0007669"/>
    <property type="project" value="TreeGrafter"/>
</dbReference>
<keyword evidence="3" id="KW-1133">Transmembrane helix</keyword>
<feature type="compositionally biased region" description="Basic and acidic residues" evidence="2">
    <location>
        <begin position="73"/>
        <end position="83"/>
    </location>
</feature>
<evidence type="ECO:0000256" key="1">
    <source>
        <dbReference type="ARBA" id="ARBA00005634"/>
    </source>
</evidence>
<feature type="domain" description="Transferrin receptor-like dimerisation" evidence="5">
    <location>
        <begin position="760"/>
        <end position="900"/>
    </location>
</feature>
<reference evidence="7 8" key="1">
    <citation type="submission" date="2020-03" db="EMBL/GenBank/DDBJ databases">
        <title>Draft Genome Sequence of Cudoniella acicularis.</title>
        <authorList>
            <person name="Buettner E."/>
            <person name="Kellner H."/>
        </authorList>
    </citation>
    <scope>NUCLEOTIDE SEQUENCE [LARGE SCALE GENOMIC DNA]</scope>
    <source>
        <strain evidence="7 8">DSM 108380</strain>
    </source>
</reference>
<feature type="region of interest" description="Disordered" evidence="2">
    <location>
        <begin position="1"/>
        <end position="100"/>
    </location>
</feature>
<dbReference type="InterPro" id="IPR039373">
    <property type="entry name" value="Peptidase_M28B"/>
</dbReference>
<organism evidence="7 8">
    <name type="scientific">Cudoniella acicularis</name>
    <dbReference type="NCBI Taxonomy" id="354080"/>
    <lineage>
        <taxon>Eukaryota</taxon>
        <taxon>Fungi</taxon>
        <taxon>Dikarya</taxon>
        <taxon>Ascomycota</taxon>
        <taxon>Pezizomycotina</taxon>
        <taxon>Leotiomycetes</taxon>
        <taxon>Helotiales</taxon>
        <taxon>Tricladiaceae</taxon>
        <taxon>Cudoniella</taxon>
    </lineage>
</organism>
<feature type="domain" description="PA" evidence="4">
    <location>
        <begin position="322"/>
        <end position="410"/>
    </location>
</feature>
<feature type="transmembrane region" description="Helical" evidence="3">
    <location>
        <begin position="170"/>
        <end position="191"/>
    </location>
</feature>
<dbReference type="InterPro" id="IPR007484">
    <property type="entry name" value="Peptidase_M28"/>
</dbReference>
<gene>
    <name evidence="7" type="ORF">G7Y89_g7783</name>
</gene>
<dbReference type="InterPro" id="IPR007365">
    <property type="entry name" value="TFR-like_dimer_dom"/>
</dbReference>
<dbReference type="InterPro" id="IPR003137">
    <property type="entry name" value="PA_domain"/>
</dbReference>
<comment type="similarity">
    <text evidence="1">Belongs to the peptidase M28 family. M28B subfamily.</text>
</comment>
<dbReference type="Pfam" id="PF04389">
    <property type="entry name" value="Peptidase_M28"/>
    <property type="match status" value="1"/>
</dbReference>
<dbReference type="CDD" id="cd08022">
    <property type="entry name" value="M28_PSMA_like"/>
    <property type="match status" value="1"/>
</dbReference>
<dbReference type="SUPFAM" id="SSF47672">
    <property type="entry name" value="Transferrin receptor-like dimerisation domain"/>
    <property type="match status" value="1"/>
</dbReference>
<keyword evidence="3" id="KW-0472">Membrane</keyword>
<proteinExistence type="inferred from homology"/>
<feature type="compositionally biased region" description="Low complexity" evidence="2">
    <location>
        <begin position="23"/>
        <end position="35"/>
    </location>
</feature>
<evidence type="ECO:0000259" key="4">
    <source>
        <dbReference type="Pfam" id="PF02225"/>
    </source>
</evidence>
<evidence type="ECO:0000256" key="3">
    <source>
        <dbReference type="SAM" id="Phobius"/>
    </source>
</evidence>
<dbReference type="SUPFAM" id="SSF53187">
    <property type="entry name" value="Zn-dependent exopeptidases"/>
    <property type="match status" value="1"/>
</dbReference>
<protein>
    <recommendedName>
        <fullName evidence="9">Glutamate carboxypeptidase</fullName>
    </recommendedName>
</protein>
<evidence type="ECO:0000313" key="7">
    <source>
        <dbReference type="EMBL" id="KAF4630365.1"/>
    </source>
</evidence>
<evidence type="ECO:0000259" key="6">
    <source>
        <dbReference type="Pfam" id="PF04389"/>
    </source>
</evidence>
<dbReference type="Gene3D" id="3.50.30.30">
    <property type="match status" value="1"/>
</dbReference>
<dbReference type="CDD" id="cd02121">
    <property type="entry name" value="PA_GCPII_like"/>
    <property type="match status" value="1"/>
</dbReference>
<evidence type="ECO:0000256" key="2">
    <source>
        <dbReference type="SAM" id="MobiDB-lite"/>
    </source>
</evidence>